<dbReference type="EMBL" id="JBFALK010000015">
    <property type="protein sequence ID" value="MEV0972135.1"/>
    <property type="molecule type" value="Genomic_DNA"/>
</dbReference>
<dbReference type="RefSeq" id="WP_358137250.1">
    <property type="nucleotide sequence ID" value="NZ_JBFALK010000015.1"/>
</dbReference>
<evidence type="ECO:0000313" key="1">
    <source>
        <dbReference type="EMBL" id="MEV0972135.1"/>
    </source>
</evidence>
<keyword evidence="2" id="KW-1185">Reference proteome</keyword>
<gene>
    <name evidence="1" type="ORF">AB0I59_26350</name>
</gene>
<name>A0ABV3GKG4_MICGL</name>
<comment type="caution">
    <text evidence="1">The sequence shown here is derived from an EMBL/GenBank/DDBJ whole genome shotgun (WGS) entry which is preliminary data.</text>
</comment>
<evidence type="ECO:0000313" key="2">
    <source>
        <dbReference type="Proteomes" id="UP001551675"/>
    </source>
</evidence>
<protein>
    <submittedName>
        <fullName evidence="1">Uncharacterized protein</fullName>
    </submittedName>
</protein>
<dbReference type="Proteomes" id="UP001551675">
    <property type="component" value="Unassembled WGS sequence"/>
</dbReference>
<organism evidence="1 2">
    <name type="scientific">Microtetraspora glauca</name>
    <dbReference type="NCBI Taxonomy" id="1996"/>
    <lineage>
        <taxon>Bacteria</taxon>
        <taxon>Bacillati</taxon>
        <taxon>Actinomycetota</taxon>
        <taxon>Actinomycetes</taxon>
        <taxon>Streptosporangiales</taxon>
        <taxon>Streptosporangiaceae</taxon>
        <taxon>Microtetraspora</taxon>
    </lineage>
</organism>
<reference evidence="1 2" key="1">
    <citation type="submission" date="2024-06" db="EMBL/GenBank/DDBJ databases">
        <title>The Natural Products Discovery Center: Release of the First 8490 Sequenced Strains for Exploring Actinobacteria Biosynthetic Diversity.</title>
        <authorList>
            <person name="Kalkreuter E."/>
            <person name="Kautsar S.A."/>
            <person name="Yang D."/>
            <person name="Bader C.D."/>
            <person name="Teijaro C.N."/>
            <person name="Fluegel L."/>
            <person name="Davis C.M."/>
            <person name="Simpson J.R."/>
            <person name="Lauterbach L."/>
            <person name="Steele A.D."/>
            <person name="Gui C."/>
            <person name="Meng S."/>
            <person name="Li G."/>
            <person name="Viehrig K."/>
            <person name="Ye F."/>
            <person name="Su P."/>
            <person name="Kiefer A.F."/>
            <person name="Nichols A."/>
            <person name="Cepeda A.J."/>
            <person name="Yan W."/>
            <person name="Fan B."/>
            <person name="Jiang Y."/>
            <person name="Adhikari A."/>
            <person name="Zheng C.-J."/>
            <person name="Schuster L."/>
            <person name="Cowan T.M."/>
            <person name="Smanski M.J."/>
            <person name="Chevrette M.G."/>
            <person name="De Carvalho L.P.S."/>
            <person name="Shen B."/>
        </authorList>
    </citation>
    <scope>NUCLEOTIDE SEQUENCE [LARGE SCALE GENOMIC DNA]</scope>
    <source>
        <strain evidence="1 2">NPDC050100</strain>
    </source>
</reference>
<proteinExistence type="predicted"/>
<accession>A0ABV3GKG4</accession>
<sequence>MLTFALALRDKGVPVPDIAKKLTIKTGINTGKNPSLASVYRALAEADALITRPSPMPTGGVGA</sequence>